<keyword evidence="1" id="KW-1185">Reference proteome</keyword>
<evidence type="ECO:0000313" key="1">
    <source>
        <dbReference type="Proteomes" id="UP000790787"/>
    </source>
</evidence>
<name>A0AC58SMS1_TOBAC</name>
<gene>
    <name evidence="2" type="primary">LOC107792045</name>
</gene>
<dbReference type="RefSeq" id="XP_075086255.1">
    <property type="nucleotide sequence ID" value="XM_075230154.1"/>
</dbReference>
<reference evidence="1" key="1">
    <citation type="journal article" date="2014" name="Nat. Commun.">
        <title>The tobacco genome sequence and its comparison with those of tomato and potato.</title>
        <authorList>
            <person name="Sierro N."/>
            <person name="Battey J.N."/>
            <person name="Ouadi S."/>
            <person name="Bakaher N."/>
            <person name="Bovet L."/>
            <person name="Willig A."/>
            <person name="Goepfert S."/>
            <person name="Peitsch M.C."/>
            <person name="Ivanov N.V."/>
        </authorList>
    </citation>
    <scope>NUCLEOTIDE SEQUENCE [LARGE SCALE GENOMIC DNA]</scope>
</reference>
<evidence type="ECO:0000313" key="2">
    <source>
        <dbReference type="RefSeq" id="XP_075086255.1"/>
    </source>
</evidence>
<proteinExistence type="predicted"/>
<accession>A0AC58SMS1</accession>
<reference evidence="2" key="2">
    <citation type="submission" date="2025-08" db="UniProtKB">
        <authorList>
            <consortium name="RefSeq"/>
        </authorList>
    </citation>
    <scope>IDENTIFICATION</scope>
    <source>
        <tissue evidence="2">Leaf</tissue>
    </source>
</reference>
<dbReference type="Proteomes" id="UP000790787">
    <property type="component" value="Chromosome 14"/>
</dbReference>
<organism evidence="1 2">
    <name type="scientific">Nicotiana tabacum</name>
    <name type="common">Common tobacco</name>
    <dbReference type="NCBI Taxonomy" id="4097"/>
    <lineage>
        <taxon>Eukaryota</taxon>
        <taxon>Viridiplantae</taxon>
        <taxon>Streptophyta</taxon>
        <taxon>Embryophyta</taxon>
        <taxon>Tracheophyta</taxon>
        <taxon>Spermatophyta</taxon>
        <taxon>Magnoliopsida</taxon>
        <taxon>eudicotyledons</taxon>
        <taxon>Gunneridae</taxon>
        <taxon>Pentapetalae</taxon>
        <taxon>asterids</taxon>
        <taxon>lamiids</taxon>
        <taxon>Solanales</taxon>
        <taxon>Solanaceae</taxon>
        <taxon>Nicotianoideae</taxon>
        <taxon>Nicotianeae</taxon>
        <taxon>Nicotiana</taxon>
    </lineage>
</organism>
<sequence length="200" mass="21303">MGNPSYYRLAILGVVLQNLTICLAENVPANFVFGDSLVDVGNNNYIASLSKANFFPNGIDFGGPTGRYTNGRTIVDILGSEEVGFNLTPPYLAPTTSGPVVLQGVNYASGGGGILNESGQIFKETIDRLAVEKETILAKLLSADVQLRSVKQKGSAQAKRIEELETQLAEAKVEVESSKVMADKSIAVYRADAKAAQMEA</sequence>
<protein>
    <submittedName>
        <fullName evidence="2">GDSL esterase/lipase At4g16230-like</fullName>
    </submittedName>
</protein>